<evidence type="ECO:0000313" key="2">
    <source>
        <dbReference type="EMBL" id="JAD40590.1"/>
    </source>
</evidence>
<dbReference type="AlphaFoldDB" id="A0A0A8ZV01"/>
<evidence type="ECO:0000256" key="1">
    <source>
        <dbReference type="SAM" id="MobiDB-lite"/>
    </source>
</evidence>
<name>A0A0A8ZV01_ARUDO</name>
<reference evidence="2" key="1">
    <citation type="submission" date="2014-09" db="EMBL/GenBank/DDBJ databases">
        <authorList>
            <person name="Magalhaes I.L.F."/>
            <person name="Oliveira U."/>
            <person name="Santos F.R."/>
            <person name="Vidigal T.H.D.A."/>
            <person name="Brescovit A.D."/>
            <person name="Santos A.J."/>
        </authorList>
    </citation>
    <scope>NUCLEOTIDE SEQUENCE</scope>
    <source>
        <tissue evidence="2">Shoot tissue taken approximately 20 cm above the soil surface</tissue>
    </source>
</reference>
<dbReference type="EMBL" id="GBRH01257305">
    <property type="protein sequence ID" value="JAD40590.1"/>
    <property type="molecule type" value="Transcribed_RNA"/>
</dbReference>
<sequence length="53" mass="5941">MPTTPNSQIPTPQGHTEHLKSQPRAISKAHCCLCNFHMGQTEQTSNHMDRQSP</sequence>
<reference evidence="2" key="2">
    <citation type="journal article" date="2015" name="Data Brief">
        <title>Shoot transcriptome of the giant reed, Arundo donax.</title>
        <authorList>
            <person name="Barrero R.A."/>
            <person name="Guerrero F.D."/>
            <person name="Moolhuijzen P."/>
            <person name="Goolsby J.A."/>
            <person name="Tidwell J."/>
            <person name="Bellgard S.E."/>
            <person name="Bellgard M.I."/>
        </authorList>
    </citation>
    <scope>NUCLEOTIDE SEQUENCE</scope>
    <source>
        <tissue evidence="2">Shoot tissue taken approximately 20 cm above the soil surface</tissue>
    </source>
</reference>
<proteinExistence type="predicted"/>
<organism evidence="2">
    <name type="scientific">Arundo donax</name>
    <name type="common">Giant reed</name>
    <name type="synonym">Donax arundinaceus</name>
    <dbReference type="NCBI Taxonomy" id="35708"/>
    <lineage>
        <taxon>Eukaryota</taxon>
        <taxon>Viridiplantae</taxon>
        <taxon>Streptophyta</taxon>
        <taxon>Embryophyta</taxon>
        <taxon>Tracheophyta</taxon>
        <taxon>Spermatophyta</taxon>
        <taxon>Magnoliopsida</taxon>
        <taxon>Liliopsida</taxon>
        <taxon>Poales</taxon>
        <taxon>Poaceae</taxon>
        <taxon>PACMAD clade</taxon>
        <taxon>Arundinoideae</taxon>
        <taxon>Arundineae</taxon>
        <taxon>Arundo</taxon>
    </lineage>
</organism>
<protein>
    <submittedName>
        <fullName evidence="2">Uncharacterized protein</fullName>
    </submittedName>
</protein>
<feature type="compositionally biased region" description="Polar residues" evidence="1">
    <location>
        <begin position="1"/>
        <end position="14"/>
    </location>
</feature>
<accession>A0A0A8ZV01</accession>
<feature type="region of interest" description="Disordered" evidence="1">
    <location>
        <begin position="1"/>
        <end position="22"/>
    </location>
</feature>